<comment type="caution">
    <text evidence="1">The sequence shown here is derived from an EMBL/GenBank/DDBJ whole genome shotgun (WGS) entry which is preliminary data.</text>
</comment>
<dbReference type="Gene3D" id="3.10.129.10">
    <property type="entry name" value="Hotdog Thioesterase"/>
    <property type="match status" value="1"/>
</dbReference>
<dbReference type="EMBL" id="BAAAPN010000106">
    <property type="protein sequence ID" value="GAA1777013.1"/>
    <property type="molecule type" value="Genomic_DNA"/>
</dbReference>
<name>A0ABN2L7C0_9MICO</name>
<protein>
    <recommendedName>
        <fullName evidence="3">Thioesterase family protein</fullName>
    </recommendedName>
</protein>
<keyword evidence="2" id="KW-1185">Reference proteome</keyword>
<gene>
    <name evidence="1" type="ORF">GCM10009810_37680</name>
</gene>
<sequence>MGDDGLMTDQLIIPAHFNGPPESANGGWFAGRLAGVLRAADAAITTVTVRLSAPPPLDVPMDVAVVDGGIELRAKDVRVATASASPDLSPPAITPVPYAVALGCGPAYEGLAKHPFPTCYSCGPARDDGLGLRPGRVPGGAGEYAAAWRPTEVSVENVWAALDCPGGWSAGIAGRPMVLGTITARVGALPDTDEECVVMAWPGPARRRRFASGSAVFGADGRLLGQAESVWIAVDPAAIRPR</sequence>
<evidence type="ECO:0000313" key="1">
    <source>
        <dbReference type="EMBL" id="GAA1777013.1"/>
    </source>
</evidence>
<dbReference type="InterPro" id="IPR029069">
    <property type="entry name" value="HotDog_dom_sf"/>
</dbReference>
<accession>A0ABN2L7C0</accession>
<evidence type="ECO:0008006" key="3">
    <source>
        <dbReference type="Google" id="ProtNLM"/>
    </source>
</evidence>
<dbReference type="SUPFAM" id="SSF54637">
    <property type="entry name" value="Thioesterase/thiol ester dehydrase-isomerase"/>
    <property type="match status" value="1"/>
</dbReference>
<dbReference type="Proteomes" id="UP001501475">
    <property type="component" value="Unassembled WGS sequence"/>
</dbReference>
<evidence type="ECO:0000313" key="2">
    <source>
        <dbReference type="Proteomes" id="UP001501475"/>
    </source>
</evidence>
<proteinExistence type="predicted"/>
<organism evidence="1 2">
    <name type="scientific">Nostocoides vanveenii</name>
    <dbReference type="NCBI Taxonomy" id="330835"/>
    <lineage>
        <taxon>Bacteria</taxon>
        <taxon>Bacillati</taxon>
        <taxon>Actinomycetota</taxon>
        <taxon>Actinomycetes</taxon>
        <taxon>Micrococcales</taxon>
        <taxon>Intrasporangiaceae</taxon>
        <taxon>Nostocoides</taxon>
    </lineage>
</organism>
<reference evidence="1 2" key="1">
    <citation type="journal article" date="2019" name="Int. J. Syst. Evol. Microbiol.">
        <title>The Global Catalogue of Microorganisms (GCM) 10K type strain sequencing project: providing services to taxonomists for standard genome sequencing and annotation.</title>
        <authorList>
            <consortium name="The Broad Institute Genomics Platform"/>
            <consortium name="The Broad Institute Genome Sequencing Center for Infectious Disease"/>
            <person name="Wu L."/>
            <person name="Ma J."/>
        </authorList>
    </citation>
    <scope>NUCLEOTIDE SEQUENCE [LARGE SCALE GENOMIC DNA]</scope>
    <source>
        <strain evidence="1 2">JCM 15591</strain>
    </source>
</reference>